<proteinExistence type="inferred from homology"/>
<dbReference type="InterPro" id="IPR000717">
    <property type="entry name" value="PCI_dom"/>
</dbReference>
<name>A0A914D0E2_9BILA</name>
<feature type="domain" description="PCI" evidence="8">
    <location>
        <begin position="300"/>
        <end position="378"/>
    </location>
</feature>
<dbReference type="Proteomes" id="UP000887540">
    <property type="component" value="Unplaced"/>
</dbReference>
<evidence type="ECO:0000256" key="5">
    <source>
        <dbReference type="ARBA" id="ARBA00022490"/>
    </source>
</evidence>
<dbReference type="AlphaFoldDB" id="A0A914D0E2"/>
<accession>A0A914D0E2</accession>
<evidence type="ECO:0000256" key="2">
    <source>
        <dbReference type="ARBA" id="ARBA00004496"/>
    </source>
</evidence>
<dbReference type="WBParaSite" id="ACRNAN_scaffold17.g27624.t1">
    <property type="protein sequence ID" value="ACRNAN_scaffold17.g27624.t1"/>
    <property type="gene ID" value="ACRNAN_scaffold17.g27624"/>
</dbReference>
<evidence type="ECO:0000313" key="11">
    <source>
        <dbReference type="WBParaSite" id="ACRNAN_scaffold17.g27624.t1"/>
    </source>
</evidence>
<dbReference type="InterPro" id="IPR050756">
    <property type="entry name" value="CSN3"/>
</dbReference>
<keyword evidence="6" id="KW-0736">Signalosome</keyword>
<evidence type="ECO:0000313" key="10">
    <source>
        <dbReference type="Proteomes" id="UP000887540"/>
    </source>
</evidence>
<sequence>MVNFVQSYVSVVQTLTASNSVKELLEHCRKEIENLEKASVNDLDRIIAHLTAPTYSIGLLFALIAKNSVLSKSKNEDDFVKFLLYLQEITPTFNLDQLEIAPDAYITLYRNVAENLLAKNRPLYGINLIVNAILHLCHGSSTRITSLHASLFSLCLKAKRFDQALPFFAFDVSEFFIDGSNNTPPLVDVKGFVSFFYYAGMIYCALERYDEALLMFEHAICIPAMGVSAIVVESLKKYTLLNILTGRKAMHLPGYKSPTVQRNIVPMCAMYFKLANIYKAARTRRPTELTSTVMNFVDQKKTLFEKDNNIGIIMQILNCANEDLMKRLPNAFISLKLSEVVRRANTKTLPETERLLRSLIYRQEFSAKINKHNKIVYFDVPETTFDPASINNAMKDLVELSELIGKFDEAVRLNSVYLSKSGKSGSGPFHEDEGFQMANTFQSPASASVAPFMP</sequence>
<dbReference type="PANTHER" id="PTHR10758:SF1">
    <property type="entry name" value="COP9 SIGNALOSOME COMPLEX SUBUNIT 3"/>
    <property type="match status" value="1"/>
</dbReference>
<evidence type="ECO:0000259" key="8">
    <source>
        <dbReference type="Pfam" id="PF01399"/>
    </source>
</evidence>
<dbReference type="PANTHER" id="PTHR10758">
    <property type="entry name" value="26S PROTEASOME NON-ATPASE REGULATORY SUBUNIT 3/COP9 SIGNALOSOME COMPLEX SUBUNIT 3"/>
    <property type="match status" value="1"/>
</dbReference>
<dbReference type="GO" id="GO:0005737">
    <property type="term" value="C:cytoplasm"/>
    <property type="evidence" value="ECO:0007669"/>
    <property type="project" value="UniProtKB-SubCell"/>
</dbReference>
<evidence type="ECO:0000256" key="6">
    <source>
        <dbReference type="ARBA" id="ARBA00022790"/>
    </source>
</evidence>
<comment type="subcellular location">
    <subcellularLocation>
        <location evidence="2">Cytoplasm</location>
    </subcellularLocation>
    <subcellularLocation>
        <location evidence="1">Nucleus</location>
    </subcellularLocation>
</comment>
<keyword evidence="5" id="KW-0963">Cytoplasm</keyword>
<protein>
    <recommendedName>
        <fullName evidence="4">COP9 signalosome complex subunit 3</fullName>
    </recommendedName>
</protein>
<organism evidence="10 11">
    <name type="scientific">Acrobeloides nanus</name>
    <dbReference type="NCBI Taxonomy" id="290746"/>
    <lineage>
        <taxon>Eukaryota</taxon>
        <taxon>Metazoa</taxon>
        <taxon>Ecdysozoa</taxon>
        <taxon>Nematoda</taxon>
        <taxon>Chromadorea</taxon>
        <taxon>Rhabditida</taxon>
        <taxon>Tylenchina</taxon>
        <taxon>Cephalobomorpha</taxon>
        <taxon>Cephaloboidea</taxon>
        <taxon>Cephalobidae</taxon>
        <taxon>Acrobeloides</taxon>
    </lineage>
</organism>
<comment type="similarity">
    <text evidence="3">Belongs to the CSN3 family.</text>
</comment>
<dbReference type="Pfam" id="PF22788">
    <property type="entry name" value="COP9_hel_rpt"/>
    <property type="match status" value="1"/>
</dbReference>
<evidence type="ECO:0000259" key="9">
    <source>
        <dbReference type="Pfam" id="PF22788"/>
    </source>
</evidence>
<dbReference type="Pfam" id="PF01399">
    <property type="entry name" value="PCI"/>
    <property type="match status" value="1"/>
</dbReference>
<keyword evidence="7" id="KW-0539">Nucleus</keyword>
<evidence type="ECO:0000256" key="3">
    <source>
        <dbReference type="ARBA" id="ARBA00007084"/>
    </source>
</evidence>
<feature type="domain" description="COP9 signalosome complex subunit 3 N-terminal helical repeats" evidence="9">
    <location>
        <begin position="19"/>
        <end position="260"/>
    </location>
</feature>
<evidence type="ECO:0000256" key="1">
    <source>
        <dbReference type="ARBA" id="ARBA00004123"/>
    </source>
</evidence>
<dbReference type="GO" id="GO:0008180">
    <property type="term" value="C:COP9 signalosome"/>
    <property type="evidence" value="ECO:0007669"/>
    <property type="project" value="UniProtKB-KW"/>
</dbReference>
<keyword evidence="10" id="KW-1185">Reference proteome</keyword>
<evidence type="ECO:0000256" key="7">
    <source>
        <dbReference type="ARBA" id="ARBA00023242"/>
    </source>
</evidence>
<dbReference type="GO" id="GO:0006511">
    <property type="term" value="P:ubiquitin-dependent protein catabolic process"/>
    <property type="evidence" value="ECO:0007669"/>
    <property type="project" value="TreeGrafter"/>
</dbReference>
<evidence type="ECO:0000256" key="4">
    <source>
        <dbReference type="ARBA" id="ARBA00014878"/>
    </source>
</evidence>
<dbReference type="InterPro" id="IPR055089">
    <property type="entry name" value="COP9_N"/>
</dbReference>
<reference evidence="11" key="1">
    <citation type="submission" date="2022-11" db="UniProtKB">
        <authorList>
            <consortium name="WormBaseParasite"/>
        </authorList>
    </citation>
    <scope>IDENTIFICATION</scope>
</reference>